<keyword evidence="1" id="KW-0408">Iron</keyword>
<dbReference type="SUPFAM" id="SSF50037">
    <property type="entry name" value="C-terminal domain of transcriptional repressors"/>
    <property type="match status" value="1"/>
</dbReference>
<dbReference type="AlphaFoldDB" id="A0A5B9QSW6"/>
<dbReference type="InterPro" id="IPR007167">
    <property type="entry name" value="Fe-transptr_FeoA-like"/>
</dbReference>
<accession>A0A5B9QSW6</accession>
<organism evidence="4 5">
    <name type="scientific">Roseimaritima ulvae</name>
    <dbReference type="NCBI Taxonomy" id="980254"/>
    <lineage>
        <taxon>Bacteria</taxon>
        <taxon>Pseudomonadati</taxon>
        <taxon>Planctomycetota</taxon>
        <taxon>Planctomycetia</taxon>
        <taxon>Pirellulales</taxon>
        <taxon>Pirellulaceae</taxon>
        <taxon>Roseimaritima</taxon>
    </lineage>
</organism>
<evidence type="ECO:0000256" key="2">
    <source>
        <dbReference type="SAM" id="MobiDB-lite"/>
    </source>
</evidence>
<protein>
    <submittedName>
        <fullName evidence="4">FeoA domain protein</fullName>
    </submittedName>
</protein>
<feature type="domain" description="Ferrous iron transporter FeoA-like" evidence="3">
    <location>
        <begin position="28"/>
        <end position="96"/>
    </location>
</feature>
<sequence>MPPTAMLAASPVPPAASQLDSQPLSNALPLSKDLCSGLQIVGFDLPEIQEHRLRTMGLFEGQIVQLLKKSNPVIIKVAGARMALAREIANGVQVTPASAAAP</sequence>
<dbReference type="Pfam" id="PF04023">
    <property type="entry name" value="FeoA"/>
    <property type="match status" value="1"/>
</dbReference>
<feature type="region of interest" description="Disordered" evidence="2">
    <location>
        <begin position="1"/>
        <end position="20"/>
    </location>
</feature>
<dbReference type="SMART" id="SM00899">
    <property type="entry name" value="FeoA"/>
    <property type="match status" value="1"/>
</dbReference>
<gene>
    <name evidence="4" type="ORF">UC8_25070</name>
</gene>
<evidence type="ECO:0000256" key="1">
    <source>
        <dbReference type="ARBA" id="ARBA00023004"/>
    </source>
</evidence>
<name>A0A5B9QSW6_9BACT</name>
<dbReference type="GO" id="GO:0046914">
    <property type="term" value="F:transition metal ion binding"/>
    <property type="evidence" value="ECO:0007669"/>
    <property type="project" value="InterPro"/>
</dbReference>
<evidence type="ECO:0000259" key="3">
    <source>
        <dbReference type="SMART" id="SM00899"/>
    </source>
</evidence>
<evidence type="ECO:0000313" key="4">
    <source>
        <dbReference type="EMBL" id="QEG40495.1"/>
    </source>
</evidence>
<keyword evidence="5" id="KW-1185">Reference proteome</keyword>
<evidence type="ECO:0000313" key="5">
    <source>
        <dbReference type="Proteomes" id="UP000325286"/>
    </source>
</evidence>
<proteinExistence type="predicted"/>
<reference evidence="4 5" key="1">
    <citation type="submission" date="2019-08" db="EMBL/GenBank/DDBJ databases">
        <title>Deep-cultivation of Planctomycetes and their phenomic and genomic characterization uncovers novel biology.</title>
        <authorList>
            <person name="Wiegand S."/>
            <person name="Jogler M."/>
            <person name="Boedeker C."/>
            <person name="Pinto D."/>
            <person name="Vollmers J."/>
            <person name="Rivas-Marin E."/>
            <person name="Kohn T."/>
            <person name="Peeters S.H."/>
            <person name="Heuer A."/>
            <person name="Rast P."/>
            <person name="Oberbeckmann S."/>
            <person name="Bunk B."/>
            <person name="Jeske O."/>
            <person name="Meyerdierks A."/>
            <person name="Storesund J.E."/>
            <person name="Kallscheuer N."/>
            <person name="Luecker S."/>
            <person name="Lage O.M."/>
            <person name="Pohl T."/>
            <person name="Merkel B.J."/>
            <person name="Hornburger P."/>
            <person name="Mueller R.-W."/>
            <person name="Bruemmer F."/>
            <person name="Labrenz M."/>
            <person name="Spormann A.M."/>
            <person name="Op den Camp H."/>
            <person name="Overmann J."/>
            <person name="Amann R."/>
            <person name="Jetten M.S.M."/>
            <person name="Mascher T."/>
            <person name="Medema M.H."/>
            <person name="Devos D.P."/>
            <person name="Kaster A.-K."/>
            <person name="Ovreas L."/>
            <person name="Rohde M."/>
            <person name="Galperin M.Y."/>
            <person name="Jogler C."/>
        </authorList>
    </citation>
    <scope>NUCLEOTIDE SEQUENCE [LARGE SCALE GENOMIC DNA]</scope>
    <source>
        <strain evidence="4 5">UC8</strain>
    </source>
</reference>
<dbReference type="EMBL" id="CP042914">
    <property type="protein sequence ID" value="QEG40495.1"/>
    <property type="molecule type" value="Genomic_DNA"/>
</dbReference>
<dbReference type="Proteomes" id="UP000325286">
    <property type="component" value="Chromosome"/>
</dbReference>
<dbReference type="RefSeq" id="WP_238388838.1">
    <property type="nucleotide sequence ID" value="NZ_CP042914.1"/>
</dbReference>
<dbReference type="Gene3D" id="2.30.30.90">
    <property type="match status" value="1"/>
</dbReference>
<dbReference type="InterPro" id="IPR008988">
    <property type="entry name" value="Transcriptional_repressor_C"/>
</dbReference>
<dbReference type="KEGG" id="rul:UC8_25070"/>
<dbReference type="InterPro" id="IPR038157">
    <property type="entry name" value="FeoA_core_dom"/>
</dbReference>